<dbReference type="GO" id="GO:0046933">
    <property type="term" value="F:proton-transporting ATP synthase activity, rotational mechanism"/>
    <property type="evidence" value="ECO:0007669"/>
    <property type="project" value="UniProtKB-UniRule"/>
</dbReference>
<evidence type="ECO:0000256" key="4">
    <source>
        <dbReference type="ARBA" id="ARBA00023065"/>
    </source>
</evidence>
<dbReference type="GO" id="GO:0005886">
    <property type="term" value="C:plasma membrane"/>
    <property type="evidence" value="ECO:0007669"/>
    <property type="project" value="UniProtKB-SubCell"/>
</dbReference>
<dbReference type="InterPro" id="IPR026015">
    <property type="entry name" value="ATP_synth_OSCP/delta_N_sf"/>
</dbReference>
<dbReference type="GO" id="GO:0045259">
    <property type="term" value="C:proton-transporting ATP synthase complex"/>
    <property type="evidence" value="ECO:0007669"/>
    <property type="project" value="UniProtKB-KW"/>
</dbReference>
<dbReference type="AlphaFoldDB" id="A0A430ABE6"/>
<comment type="similarity">
    <text evidence="7">Belongs to the ATPase delta chain family.</text>
</comment>
<name>A0A430ABE6_9ENTE</name>
<dbReference type="OrthoDB" id="9786633at2"/>
<dbReference type="PANTHER" id="PTHR11910">
    <property type="entry name" value="ATP SYNTHASE DELTA CHAIN"/>
    <property type="match status" value="1"/>
</dbReference>
<comment type="caution">
    <text evidence="8">The sequence shown here is derived from an EMBL/GenBank/DDBJ whole genome shotgun (WGS) entry which is preliminary data.</text>
</comment>
<dbReference type="EMBL" id="NGJY01000001">
    <property type="protein sequence ID" value="RSU04533.1"/>
    <property type="molecule type" value="Genomic_DNA"/>
</dbReference>
<dbReference type="RefSeq" id="WP_126829887.1">
    <property type="nucleotide sequence ID" value="NZ_CBCRYB010000006.1"/>
</dbReference>
<dbReference type="PRINTS" id="PR00125">
    <property type="entry name" value="ATPASEDELTA"/>
</dbReference>
<keyword evidence="7" id="KW-0139">CF(1)</keyword>
<evidence type="ECO:0000256" key="6">
    <source>
        <dbReference type="ARBA" id="ARBA00023310"/>
    </source>
</evidence>
<evidence type="ECO:0000256" key="7">
    <source>
        <dbReference type="HAMAP-Rule" id="MF_01416"/>
    </source>
</evidence>
<evidence type="ECO:0000256" key="3">
    <source>
        <dbReference type="ARBA" id="ARBA00022781"/>
    </source>
</evidence>
<keyword evidence="6 7" id="KW-0066">ATP synthesis</keyword>
<dbReference type="HAMAP" id="MF_01416">
    <property type="entry name" value="ATP_synth_delta_bact"/>
    <property type="match status" value="1"/>
</dbReference>
<dbReference type="SUPFAM" id="SSF47928">
    <property type="entry name" value="N-terminal domain of the delta subunit of the F1F0-ATP synthase"/>
    <property type="match status" value="1"/>
</dbReference>
<keyword evidence="5 7" id="KW-0472">Membrane</keyword>
<dbReference type="Pfam" id="PF00213">
    <property type="entry name" value="OSCP"/>
    <property type="match status" value="1"/>
</dbReference>
<evidence type="ECO:0000313" key="8">
    <source>
        <dbReference type="EMBL" id="RSU04533.1"/>
    </source>
</evidence>
<proteinExistence type="inferred from homology"/>
<evidence type="ECO:0000313" key="9">
    <source>
        <dbReference type="Proteomes" id="UP000287101"/>
    </source>
</evidence>
<keyword evidence="2 7" id="KW-0813">Transport</keyword>
<dbReference type="Gene3D" id="1.10.520.20">
    <property type="entry name" value="N-terminal domain of the delta subunit of the F1F0-ATP synthase"/>
    <property type="match status" value="1"/>
</dbReference>
<accession>A0A430ABE6</accession>
<dbReference type="Proteomes" id="UP000287101">
    <property type="component" value="Unassembled WGS sequence"/>
</dbReference>
<comment type="subcellular location">
    <subcellularLocation>
        <location evidence="7">Cell membrane</location>
        <topology evidence="7">Peripheral membrane protein</topology>
    </subcellularLocation>
    <subcellularLocation>
        <location evidence="1">Membrane</location>
    </subcellularLocation>
</comment>
<evidence type="ECO:0000256" key="5">
    <source>
        <dbReference type="ARBA" id="ARBA00023136"/>
    </source>
</evidence>
<keyword evidence="9" id="KW-1185">Reference proteome</keyword>
<keyword evidence="3 7" id="KW-0375">Hydrogen ion transport</keyword>
<protein>
    <recommendedName>
        <fullName evidence="7">ATP synthase subunit delta</fullName>
    </recommendedName>
    <alternativeName>
        <fullName evidence="7">ATP synthase F(1) sector subunit delta</fullName>
    </alternativeName>
    <alternativeName>
        <fullName evidence="7">F-type ATPase subunit delta</fullName>
        <shortName evidence="7">F-ATPase subunit delta</shortName>
    </alternativeName>
</protein>
<sequence length="180" mass="20987">MKTENLTIDRRYGRVLYETAKEEKHLDETHDELVALREIYEDVPELGRILSDDRLEPFEKVDILHELDKEFSETISKFLRVIYEYGRMDEVPQIIEEFEFLYYENKGILVADVTSAVPLTDEQVTNVESEIAKNFGYEKVILRSKVDPDILGGLIVNAAHKVIDNSVKKQLETMHKELLK</sequence>
<evidence type="ECO:0000256" key="2">
    <source>
        <dbReference type="ARBA" id="ARBA00022448"/>
    </source>
</evidence>
<organism evidence="8 9">
    <name type="scientific">Vagococcus fessus</name>
    <dbReference type="NCBI Taxonomy" id="120370"/>
    <lineage>
        <taxon>Bacteria</taxon>
        <taxon>Bacillati</taxon>
        <taxon>Bacillota</taxon>
        <taxon>Bacilli</taxon>
        <taxon>Lactobacillales</taxon>
        <taxon>Enterococcaceae</taxon>
        <taxon>Vagococcus</taxon>
    </lineage>
</organism>
<dbReference type="NCBIfam" id="TIGR01145">
    <property type="entry name" value="ATP_synt_delta"/>
    <property type="match status" value="1"/>
</dbReference>
<comment type="function">
    <text evidence="7">F(1)F(0) ATP synthase produces ATP from ADP in the presence of a proton or sodium gradient. F-type ATPases consist of two structural domains, F(1) containing the extramembraneous catalytic core and F(0) containing the membrane proton channel, linked together by a central stalk and a peripheral stalk. During catalysis, ATP synthesis in the catalytic domain of F(1) is coupled via a rotary mechanism of the central stalk subunits to proton translocation.</text>
</comment>
<gene>
    <name evidence="7" type="primary">atpH</name>
    <name evidence="8" type="ORF">CBF31_00495</name>
</gene>
<evidence type="ECO:0000256" key="1">
    <source>
        <dbReference type="ARBA" id="ARBA00004370"/>
    </source>
</evidence>
<keyword evidence="7" id="KW-1003">Cell membrane</keyword>
<reference evidence="8 9" key="1">
    <citation type="submission" date="2017-05" db="EMBL/GenBank/DDBJ databases">
        <title>Vagococcus spp. assemblies.</title>
        <authorList>
            <person name="Gulvik C.A."/>
        </authorList>
    </citation>
    <scope>NUCLEOTIDE SEQUENCE [LARGE SCALE GENOMIC DNA]</scope>
    <source>
        <strain evidence="8 9">CCUG 41755</strain>
    </source>
</reference>
<keyword evidence="4 7" id="KW-0406">Ion transport</keyword>
<dbReference type="InterPro" id="IPR000711">
    <property type="entry name" value="ATPase_OSCP/dsu"/>
</dbReference>
<comment type="function">
    <text evidence="7">This protein is part of the stalk that links CF(0) to CF(1). It either transmits conformational changes from CF(0) to CF(1) or is implicated in proton conduction.</text>
</comment>